<dbReference type="AlphaFoldDB" id="A0A1H1LD32"/>
<sequence length="89" mass="9874">MNYRHALLTWLGTALLLGLSVLTAVLLPGRTQYLISLASAMGIAALIMLVYMQLRSADSILRTFALAGLVWWSFLLLITVLEVLTRQQL</sequence>
<organism evidence="2 3">
    <name type="scientific">Halopseudomonas litoralis</name>
    <dbReference type="NCBI Taxonomy" id="797277"/>
    <lineage>
        <taxon>Bacteria</taxon>
        <taxon>Pseudomonadati</taxon>
        <taxon>Pseudomonadota</taxon>
        <taxon>Gammaproteobacteria</taxon>
        <taxon>Pseudomonadales</taxon>
        <taxon>Pseudomonadaceae</taxon>
        <taxon>Halopseudomonas</taxon>
    </lineage>
</organism>
<dbReference type="EMBL" id="LT629748">
    <property type="protein sequence ID" value="SDR72458.1"/>
    <property type="molecule type" value="Genomic_DNA"/>
</dbReference>
<feature type="transmembrane region" description="Helical" evidence="1">
    <location>
        <begin position="64"/>
        <end position="84"/>
    </location>
</feature>
<reference evidence="3" key="1">
    <citation type="submission" date="2016-10" db="EMBL/GenBank/DDBJ databases">
        <authorList>
            <person name="Varghese N."/>
            <person name="Submissions S."/>
        </authorList>
    </citation>
    <scope>NUCLEOTIDE SEQUENCE [LARGE SCALE GENOMIC DNA]</scope>
    <source>
        <strain evidence="3">2SM5</strain>
    </source>
</reference>
<evidence type="ECO:0000313" key="3">
    <source>
        <dbReference type="Proteomes" id="UP000243426"/>
    </source>
</evidence>
<protein>
    <recommendedName>
        <fullName evidence="4">Oxidase</fullName>
    </recommendedName>
</protein>
<gene>
    <name evidence="2" type="ORF">SAMN05216198_0198</name>
</gene>
<keyword evidence="1" id="KW-0812">Transmembrane</keyword>
<keyword evidence="3" id="KW-1185">Reference proteome</keyword>
<feature type="transmembrane region" description="Helical" evidence="1">
    <location>
        <begin position="33"/>
        <end position="52"/>
    </location>
</feature>
<proteinExistence type="predicted"/>
<accession>A0A1H1LD32</accession>
<keyword evidence="1" id="KW-0472">Membrane</keyword>
<evidence type="ECO:0008006" key="4">
    <source>
        <dbReference type="Google" id="ProtNLM"/>
    </source>
</evidence>
<name>A0A1H1LD32_9GAMM</name>
<dbReference type="RefSeq" id="WP_090271621.1">
    <property type="nucleotide sequence ID" value="NZ_LT629748.1"/>
</dbReference>
<evidence type="ECO:0000313" key="2">
    <source>
        <dbReference type="EMBL" id="SDR72458.1"/>
    </source>
</evidence>
<keyword evidence="1" id="KW-1133">Transmembrane helix</keyword>
<dbReference type="Proteomes" id="UP000243426">
    <property type="component" value="Chromosome I"/>
</dbReference>
<evidence type="ECO:0000256" key="1">
    <source>
        <dbReference type="SAM" id="Phobius"/>
    </source>
</evidence>
<dbReference type="STRING" id="797277.SAMN05216198_0198"/>